<dbReference type="PANTHER" id="PTHR43712:SF11">
    <property type="entry name" value="O-METHYLTRANSFERASE (AFU_ORTHOLOGUE AFUA_2G17820)-RELATED"/>
    <property type="match status" value="1"/>
</dbReference>
<evidence type="ECO:0000313" key="7">
    <source>
        <dbReference type="EMBL" id="KAF2030729.1"/>
    </source>
</evidence>
<dbReference type="InterPro" id="IPR001077">
    <property type="entry name" value="COMT_C"/>
</dbReference>
<feature type="domain" description="O-methyltransferase C-terminal" evidence="5">
    <location>
        <begin position="174"/>
        <end position="368"/>
    </location>
</feature>
<dbReference type="InterPro" id="IPR036390">
    <property type="entry name" value="WH_DNA-bd_sf"/>
</dbReference>
<keyword evidence="2" id="KW-0808">Transferase</keyword>
<protein>
    <submittedName>
        <fullName evidence="7">S-adenosyl-L-methionine-dependent methyltransferase</fullName>
    </submittedName>
</protein>
<dbReference type="AlphaFoldDB" id="A0A9P4HBM8"/>
<dbReference type="Proteomes" id="UP000799777">
    <property type="component" value="Unassembled WGS sequence"/>
</dbReference>
<dbReference type="EMBL" id="ML978187">
    <property type="protein sequence ID" value="KAF2030729.1"/>
    <property type="molecule type" value="Genomic_DNA"/>
</dbReference>
<gene>
    <name evidence="7" type="ORF">EK21DRAFT_100216</name>
</gene>
<dbReference type="Pfam" id="PF08100">
    <property type="entry name" value="Dimerisation"/>
    <property type="match status" value="1"/>
</dbReference>
<organism evidence="7 8">
    <name type="scientific">Setomelanomma holmii</name>
    <dbReference type="NCBI Taxonomy" id="210430"/>
    <lineage>
        <taxon>Eukaryota</taxon>
        <taxon>Fungi</taxon>
        <taxon>Dikarya</taxon>
        <taxon>Ascomycota</taxon>
        <taxon>Pezizomycotina</taxon>
        <taxon>Dothideomycetes</taxon>
        <taxon>Pleosporomycetidae</taxon>
        <taxon>Pleosporales</taxon>
        <taxon>Pleosporineae</taxon>
        <taxon>Phaeosphaeriaceae</taxon>
        <taxon>Setomelanomma</taxon>
    </lineage>
</organism>
<dbReference type="InterPro" id="IPR012967">
    <property type="entry name" value="COMT_dimerisation"/>
</dbReference>
<dbReference type="GO" id="GO:0046983">
    <property type="term" value="F:protein dimerization activity"/>
    <property type="evidence" value="ECO:0007669"/>
    <property type="project" value="InterPro"/>
</dbReference>
<dbReference type="SUPFAM" id="SSF46785">
    <property type="entry name" value="Winged helix' DNA-binding domain"/>
    <property type="match status" value="1"/>
</dbReference>
<dbReference type="SUPFAM" id="SSF53335">
    <property type="entry name" value="S-adenosyl-L-methionine-dependent methyltransferases"/>
    <property type="match status" value="1"/>
</dbReference>
<feature type="active site" description="Proton acceptor" evidence="4">
    <location>
        <position position="300"/>
    </location>
</feature>
<dbReference type="Pfam" id="PF00891">
    <property type="entry name" value="Methyltransf_2"/>
    <property type="match status" value="1"/>
</dbReference>
<name>A0A9P4HBM8_9PLEO</name>
<dbReference type="PROSITE" id="PS51683">
    <property type="entry name" value="SAM_OMT_II"/>
    <property type="match status" value="1"/>
</dbReference>
<dbReference type="InterPro" id="IPR036388">
    <property type="entry name" value="WH-like_DNA-bd_sf"/>
</dbReference>
<comment type="caution">
    <text evidence="7">The sequence shown here is derived from an EMBL/GenBank/DDBJ whole genome shotgun (WGS) entry which is preliminary data.</text>
</comment>
<evidence type="ECO:0000313" key="8">
    <source>
        <dbReference type="Proteomes" id="UP000799777"/>
    </source>
</evidence>
<evidence type="ECO:0000259" key="5">
    <source>
        <dbReference type="Pfam" id="PF00891"/>
    </source>
</evidence>
<dbReference type="GO" id="GO:0032259">
    <property type="term" value="P:methylation"/>
    <property type="evidence" value="ECO:0007669"/>
    <property type="project" value="UniProtKB-KW"/>
</dbReference>
<dbReference type="GO" id="GO:0008171">
    <property type="term" value="F:O-methyltransferase activity"/>
    <property type="evidence" value="ECO:0007669"/>
    <property type="project" value="InterPro"/>
</dbReference>
<keyword evidence="1 7" id="KW-0489">Methyltransferase</keyword>
<keyword evidence="8" id="KW-1185">Reference proteome</keyword>
<dbReference type="PIRSF" id="PIRSF005739">
    <property type="entry name" value="O-mtase"/>
    <property type="match status" value="1"/>
</dbReference>
<evidence type="ECO:0000256" key="4">
    <source>
        <dbReference type="PIRSR" id="PIRSR005739-1"/>
    </source>
</evidence>
<dbReference type="OrthoDB" id="1535081at2759"/>
<keyword evidence="3" id="KW-0949">S-adenosyl-L-methionine</keyword>
<dbReference type="Gene3D" id="3.40.50.150">
    <property type="entry name" value="Vaccinia Virus protein VP39"/>
    <property type="match status" value="1"/>
</dbReference>
<evidence type="ECO:0000256" key="1">
    <source>
        <dbReference type="ARBA" id="ARBA00022603"/>
    </source>
</evidence>
<dbReference type="PANTHER" id="PTHR43712">
    <property type="entry name" value="PUTATIVE (AFU_ORTHOLOGUE AFUA_4G14580)-RELATED"/>
    <property type="match status" value="1"/>
</dbReference>
<reference evidence="7" key="1">
    <citation type="journal article" date="2020" name="Stud. Mycol.">
        <title>101 Dothideomycetes genomes: a test case for predicting lifestyles and emergence of pathogens.</title>
        <authorList>
            <person name="Haridas S."/>
            <person name="Albert R."/>
            <person name="Binder M."/>
            <person name="Bloem J."/>
            <person name="Labutti K."/>
            <person name="Salamov A."/>
            <person name="Andreopoulos B."/>
            <person name="Baker S."/>
            <person name="Barry K."/>
            <person name="Bills G."/>
            <person name="Bluhm B."/>
            <person name="Cannon C."/>
            <person name="Castanera R."/>
            <person name="Culley D."/>
            <person name="Daum C."/>
            <person name="Ezra D."/>
            <person name="Gonzalez J."/>
            <person name="Henrissat B."/>
            <person name="Kuo A."/>
            <person name="Liang C."/>
            <person name="Lipzen A."/>
            <person name="Lutzoni F."/>
            <person name="Magnuson J."/>
            <person name="Mondo S."/>
            <person name="Nolan M."/>
            <person name="Ohm R."/>
            <person name="Pangilinan J."/>
            <person name="Park H.-J."/>
            <person name="Ramirez L."/>
            <person name="Alfaro M."/>
            <person name="Sun H."/>
            <person name="Tritt A."/>
            <person name="Yoshinaga Y."/>
            <person name="Zwiers L.-H."/>
            <person name="Turgeon B."/>
            <person name="Goodwin S."/>
            <person name="Spatafora J."/>
            <person name="Crous P."/>
            <person name="Grigoriev I."/>
        </authorList>
    </citation>
    <scope>NUCLEOTIDE SEQUENCE</scope>
    <source>
        <strain evidence="7">CBS 110217</strain>
    </source>
</reference>
<evidence type="ECO:0000256" key="3">
    <source>
        <dbReference type="ARBA" id="ARBA00022691"/>
    </source>
</evidence>
<accession>A0A9P4HBM8</accession>
<dbReference type="InterPro" id="IPR016461">
    <property type="entry name" value="COMT-like"/>
</dbReference>
<dbReference type="Gene3D" id="1.10.10.10">
    <property type="entry name" value="Winged helix-like DNA-binding domain superfamily/Winged helix DNA-binding domain"/>
    <property type="match status" value="1"/>
</dbReference>
<feature type="domain" description="O-methyltransferase dimerisation" evidence="6">
    <location>
        <begin position="49"/>
        <end position="110"/>
    </location>
</feature>
<proteinExistence type="predicted"/>
<evidence type="ECO:0000256" key="2">
    <source>
        <dbReference type="ARBA" id="ARBA00022679"/>
    </source>
</evidence>
<dbReference type="InterPro" id="IPR029063">
    <property type="entry name" value="SAM-dependent_MTases_sf"/>
</dbReference>
<sequence>MADLAQQLLDAASKGPTGLAETDRLALLQASTKLSEALENPLEKFFRLFMAIYDPINMRLAVDLNLVDIVLGHNGPISLEELAQKSKCDPNLLQRILRMLVPLGVFVSPTPSTCAPTPFTPVLSSASPFPSAIIHFTHLYTSISAIPDYLAQTGYKNPTDAHDAPFNLAFNCKGSTYFDFVARSGNERLGDAFNKTMEMQKSKDEAELVRSYPAVDRLKQDDPERVLFVDVGGNVGHQVKNFGEKYSSLPGKLVLEDLPQVVDKAVDLPPSIAKIGHDFFTPQPEAVKGAKAFYLKMILHDWPEKQAKIILSHIVDVMADDSVVLVHEALLPETGVSHLDAKMDWHMFNMGALERTEKQWAELADSVGLKINGVWWEDQGLGRRGLIEMSAK</sequence>
<evidence type="ECO:0000259" key="6">
    <source>
        <dbReference type="Pfam" id="PF08100"/>
    </source>
</evidence>